<organism evidence="2 3">
    <name type="scientific">Candidatus Yanofskybacteria bacterium RIFCSPHIGHO2_01_FULL_41_53</name>
    <dbReference type="NCBI Taxonomy" id="1802663"/>
    <lineage>
        <taxon>Bacteria</taxon>
        <taxon>Candidatus Yanofskyibacteriota</taxon>
    </lineage>
</organism>
<dbReference type="GO" id="GO:0004222">
    <property type="term" value="F:metalloendopeptidase activity"/>
    <property type="evidence" value="ECO:0007669"/>
    <property type="project" value="TreeGrafter"/>
</dbReference>
<dbReference type="Gene3D" id="2.70.70.10">
    <property type="entry name" value="Glucose Permease (Domain IIA)"/>
    <property type="match status" value="1"/>
</dbReference>
<dbReference type="Proteomes" id="UP000177117">
    <property type="component" value="Unassembled WGS sequence"/>
</dbReference>
<dbReference type="Pfam" id="PF01551">
    <property type="entry name" value="Peptidase_M23"/>
    <property type="match status" value="1"/>
</dbReference>
<dbReference type="InterPro" id="IPR050570">
    <property type="entry name" value="Cell_wall_metabolism_enzyme"/>
</dbReference>
<proteinExistence type="predicted"/>
<comment type="caution">
    <text evidence="2">The sequence shown here is derived from an EMBL/GenBank/DDBJ whole genome shotgun (WGS) entry which is preliminary data.</text>
</comment>
<evidence type="ECO:0000313" key="3">
    <source>
        <dbReference type="Proteomes" id="UP000177117"/>
    </source>
</evidence>
<protein>
    <recommendedName>
        <fullName evidence="1">M23ase beta-sheet core domain-containing protein</fullName>
    </recommendedName>
</protein>
<name>A0A1F8EJB4_9BACT</name>
<dbReference type="InterPro" id="IPR016047">
    <property type="entry name" value="M23ase_b-sheet_dom"/>
</dbReference>
<dbReference type="SUPFAM" id="SSF51261">
    <property type="entry name" value="Duplicated hybrid motif"/>
    <property type="match status" value="1"/>
</dbReference>
<dbReference type="EMBL" id="MGJD01000012">
    <property type="protein sequence ID" value="OGN00934.1"/>
    <property type="molecule type" value="Genomic_DNA"/>
</dbReference>
<dbReference type="InterPro" id="IPR011055">
    <property type="entry name" value="Dup_hybrid_motif"/>
</dbReference>
<sequence>MKILLLLFLFFVAQSNTQVQNFEVLNPQVEQGGVAIIRINNQQLLPACISAFSKVFQPNREHQVFIGIDVTAKIGKEPVYVVECLKSVELSQEVYEIEILPKNFPARNRSAFNATAKWRRERAIIEDAFNNGGYFEKYFEGNFIRPLDRIVVDASRTIGDQSSSFGEGHGGVDLITLNPATRKHNRPVKATNKGRVALIARNFSTEGNMVIIDHGSGIFSIYMHLSSFGKIRDEVVVKGVRRLNARDIQVNDTIEKNQIIGISGQSGNARRSGPHLHFAIKVRGEDKLNDVYVDPLAFIDTMNQYVQ</sequence>
<accession>A0A1F8EJB4</accession>
<dbReference type="CDD" id="cd12797">
    <property type="entry name" value="M23_peptidase"/>
    <property type="match status" value="1"/>
</dbReference>
<evidence type="ECO:0000313" key="2">
    <source>
        <dbReference type="EMBL" id="OGN00934.1"/>
    </source>
</evidence>
<evidence type="ECO:0000259" key="1">
    <source>
        <dbReference type="Pfam" id="PF01551"/>
    </source>
</evidence>
<dbReference type="PANTHER" id="PTHR21666">
    <property type="entry name" value="PEPTIDASE-RELATED"/>
    <property type="match status" value="1"/>
</dbReference>
<reference evidence="2 3" key="1">
    <citation type="journal article" date="2016" name="Nat. Commun.">
        <title>Thousands of microbial genomes shed light on interconnected biogeochemical processes in an aquifer system.</title>
        <authorList>
            <person name="Anantharaman K."/>
            <person name="Brown C.T."/>
            <person name="Hug L.A."/>
            <person name="Sharon I."/>
            <person name="Castelle C.J."/>
            <person name="Probst A.J."/>
            <person name="Thomas B.C."/>
            <person name="Singh A."/>
            <person name="Wilkins M.J."/>
            <person name="Karaoz U."/>
            <person name="Brodie E.L."/>
            <person name="Williams K.H."/>
            <person name="Hubbard S.S."/>
            <person name="Banfield J.F."/>
        </authorList>
    </citation>
    <scope>NUCLEOTIDE SEQUENCE [LARGE SCALE GENOMIC DNA]</scope>
</reference>
<dbReference type="AlphaFoldDB" id="A0A1F8EJB4"/>
<feature type="domain" description="M23ase beta-sheet core" evidence="1">
    <location>
        <begin position="183"/>
        <end position="237"/>
    </location>
</feature>
<gene>
    <name evidence="2" type="ORF">A2650_03230</name>
</gene>
<dbReference type="PANTHER" id="PTHR21666:SF270">
    <property type="entry name" value="MUREIN HYDROLASE ACTIVATOR ENVC"/>
    <property type="match status" value="1"/>
</dbReference>